<name>A0A8K0C6E9_IGNLU</name>
<evidence type="ECO:0000313" key="3">
    <source>
        <dbReference type="Proteomes" id="UP000801492"/>
    </source>
</evidence>
<evidence type="ECO:0000256" key="1">
    <source>
        <dbReference type="SAM" id="MobiDB-lite"/>
    </source>
</evidence>
<reference evidence="2" key="1">
    <citation type="submission" date="2019-08" db="EMBL/GenBank/DDBJ databases">
        <title>The genome of the North American firefly Photinus pyralis.</title>
        <authorList>
            <consortium name="Photinus pyralis genome working group"/>
            <person name="Fallon T.R."/>
            <person name="Sander Lower S.E."/>
            <person name="Weng J.-K."/>
        </authorList>
    </citation>
    <scope>NUCLEOTIDE SEQUENCE</scope>
    <source>
        <strain evidence="2">TRF0915ILg1</strain>
        <tissue evidence="2">Whole body</tissue>
    </source>
</reference>
<comment type="caution">
    <text evidence="2">The sequence shown here is derived from an EMBL/GenBank/DDBJ whole genome shotgun (WGS) entry which is preliminary data.</text>
</comment>
<sequence>MNTDSKKTTSAIRMQKLRQKRKLEDPDYQRKETERIRLLRKRKRELMSPEEWDELKRSEREKKRIQEAREKQLQINFADRDALLEVIRKLPYACNATYADLATKKVGTDVIPNNKVPEDRMPLENLVKQEKI</sequence>
<organism evidence="2 3">
    <name type="scientific">Ignelater luminosus</name>
    <name type="common">Cucubano</name>
    <name type="synonym">Pyrophorus luminosus</name>
    <dbReference type="NCBI Taxonomy" id="2038154"/>
    <lineage>
        <taxon>Eukaryota</taxon>
        <taxon>Metazoa</taxon>
        <taxon>Ecdysozoa</taxon>
        <taxon>Arthropoda</taxon>
        <taxon>Hexapoda</taxon>
        <taxon>Insecta</taxon>
        <taxon>Pterygota</taxon>
        <taxon>Neoptera</taxon>
        <taxon>Endopterygota</taxon>
        <taxon>Coleoptera</taxon>
        <taxon>Polyphaga</taxon>
        <taxon>Elateriformia</taxon>
        <taxon>Elateroidea</taxon>
        <taxon>Elateridae</taxon>
        <taxon>Agrypninae</taxon>
        <taxon>Pyrophorini</taxon>
        <taxon>Ignelater</taxon>
    </lineage>
</organism>
<accession>A0A8K0C6E9</accession>
<gene>
    <name evidence="2" type="ORF">ILUMI_26630</name>
</gene>
<proteinExistence type="predicted"/>
<feature type="region of interest" description="Disordered" evidence="1">
    <location>
        <begin position="1"/>
        <end position="30"/>
    </location>
</feature>
<evidence type="ECO:0000313" key="2">
    <source>
        <dbReference type="EMBL" id="KAF2879546.1"/>
    </source>
</evidence>
<dbReference type="AlphaFoldDB" id="A0A8K0C6E9"/>
<dbReference type="EMBL" id="VTPC01091143">
    <property type="protein sequence ID" value="KAF2879546.1"/>
    <property type="molecule type" value="Genomic_DNA"/>
</dbReference>
<dbReference type="Proteomes" id="UP000801492">
    <property type="component" value="Unassembled WGS sequence"/>
</dbReference>
<protein>
    <submittedName>
        <fullName evidence="2">Uncharacterized protein</fullName>
    </submittedName>
</protein>
<keyword evidence="3" id="KW-1185">Reference proteome</keyword>